<evidence type="ECO:0000313" key="1">
    <source>
        <dbReference type="EMBL" id="MBM7717664.1"/>
    </source>
</evidence>
<proteinExistence type="predicted"/>
<dbReference type="RefSeq" id="WP_077113079.1">
    <property type="nucleotide sequence ID" value="NZ_JAFBFH010000065.1"/>
</dbReference>
<organism evidence="1 2">
    <name type="scientific">Siminovitchia thermophila</name>
    <dbReference type="NCBI Taxonomy" id="1245522"/>
    <lineage>
        <taxon>Bacteria</taxon>
        <taxon>Bacillati</taxon>
        <taxon>Bacillota</taxon>
        <taxon>Bacilli</taxon>
        <taxon>Bacillales</taxon>
        <taxon>Bacillaceae</taxon>
        <taxon>Siminovitchia</taxon>
    </lineage>
</organism>
<protein>
    <submittedName>
        <fullName evidence="1">Uncharacterized protein</fullName>
    </submittedName>
</protein>
<comment type="caution">
    <text evidence="1">The sequence shown here is derived from an EMBL/GenBank/DDBJ whole genome shotgun (WGS) entry which is preliminary data.</text>
</comment>
<name>A0ABS2REN5_9BACI</name>
<accession>A0ABS2REN5</accession>
<dbReference type="Proteomes" id="UP000823485">
    <property type="component" value="Unassembled WGS sequence"/>
</dbReference>
<dbReference type="EMBL" id="JAFBFH010000065">
    <property type="protein sequence ID" value="MBM7717664.1"/>
    <property type="molecule type" value="Genomic_DNA"/>
</dbReference>
<keyword evidence="2" id="KW-1185">Reference proteome</keyword>
<sequence length="102" mass="10731">MNIDTATMIGAIAKLQSADIAIAMIKEKANKRTIITSTIGMTTCINMIATIGTITCINKFISIMIGITTCMNITCMEGVSTCINMNIAAADATIAKVVPVRS</sequence>
<gene>
    <name evidence="1" type="ORF">JOC94_004695</name>
</gene>
<evidence type="ECO:0000313" key="2">
    <source>
        <dbReference type="Proteomes" id="UP000823485"/>
    </source>
</evidence>
<reference evidence="1 2" key="1">
    <citation type="submission" date="2021-01" db="EMBL/GenBank/DDBJ databases">
        <title>Genomic Encyclopedia of Type Strains, Phase IV (KMG-IV): sequencing the most valuable type-strain genomes for metagenomic binning, comparative biology and taxonomic classification.</title>
        <authorList>
            <person name="Goeker M."/>
        </authorList>
    </citation>
    <scope>NUCLEOTIDE SEQUENCE [LARGE SCALE GENOMIC DNA]</scope>
    <source>
        <strain evidence="1 2">DSM 105453</strain>
    </source>
</reference>